<evidence type="ECO:0000256" key="1">
    <source>
        <dbReference type="ARBA" id="ARBA00006479"/>
    </source>
</evidence>
<accession>A0ABS0LPW2</accession>
<dbReference type="CDD" id="cd24152">
    <property type="entry name" value="ASKHA_NBD_ROK-like"/>
    <property type="match status" value="1"/>
</dbReference>
<organism evidence="2 3">
    <name type="scientific">Facklamia lactis</name>
    <dbReference type="NCBI Taxonomy" id="2749967"/>
    <lineage>
        <taxon>Bacteria</taxon>
        <taxon>Bacillati</taxon>
        <taxon>Bacillota</taxon>
        <taxon>Bacilli</taxon>
        <taxon>Lactobacillales</taxon>
        <taxon>Aerococcaceae</taxon>
        <taxon>Facklamia</taxon>
    </lineage>
</organism>
<keyword evidence="3" id="KW-1185">Reference proteome</keyword>
<protein>
    <submittedName>
        <fullName evidence="2">ROK family protein</fullName>
    </submittedName>
</protein>
<evidence type="ECO:0000313" key="2">
    <source>
        <dbReference type="EMBL" id="MBG9986049.1"/>
    </source>
</evidence>
<dbReference type="SUPFAM" id="SSF53067">
    <property type="entry name" value="Actin-like ATPase domain"/>
    <property type="match status" value="1"/>
</dbReference>
<dbReference type="Gene3D" id="3.30.420.40">
    <property type="match status" value="2"/>
</dbReference>
<dbReference type="InterPro" id="IPR000600">
    <property type="entry name" value="ROK"/>
</dbReference>
<name>A0ABS0LPW2_9LACT</name>
<proteinExistence type="inferred from homology"/>
<gene>
    <name evidence="2" type="ORF">HZY91_03970</name>
</gene>
<reference evidence="2 3" key="1">
    <citation type="submission" date="2020-07" db="EMBL/GenBank/DDBJ databases">
        <title>Facklamia lactis sp. nov., isolated from raw milk.</title>
        <authorList>
            <person name="Doll E.V."/>
            <person name="Huptas C."/>
            <person name="Staib L."/>
            <person name="Wenning M."/>
            <person name="Scherer S."/>
        </authorList>
    </citation>
    <scope>NUCLEOTIDE SEQUENCE [LARGE SCALE GENOMIC DNA]</scope>
    <source>
        <strain evidence="2 3">DSM 111018</strain>
    </source>
</reference>
<sequence>MSYFVMDVGGNYIKSAYVDEDGEIIQKFPICKTPGTKEAFIRVLEKVLENLPVNSRGVGISHTGIVDNSEGKVVFNGSLPFLKGFNYRSFIQANFNIPVAIINDGQAAVLAESYTGALKGIKNGATLALGTGLALGVIINGKLYQGTNNIAGEVSFLLSSYRDVPLVRRAGIFNFVRPANEIMGNKDIDDARLVFEAIKNEESQEVLQMFEEYCQIIANLIYNLHVILDLECIAIGGGVSSEPLLIDKIRDLYLELYRQHPSFVFREEIFQPVPLTVCRFKNDANLLGALFYLKDIYNEIQ</sequence>
<dbReference type="PANTHER" id="PTHR18964">
    <property type="entry name" value="ROK (REPRESSOR, ORF, KINASE) FAMILY"/>
    <property type="match status" value="1"/>
</dbReference>
<dbReference type="RefSeq" id="WP_197114971.1">
    <property type="nucleotide sequence ID" value="NZ_JACBXQ010000002.1"/>
</dbReference>
<dbReference type="InterPro" id="IPR043129">
    <property type="entry name" value="ATPase_NBD"/>
</dbReference>
<evidence type="ECO:0000313" key="3">
    <source>
        <dbReference type="Proteomes" id="UP000721415"/>
    </source>
</evidence>
<dbReference type="Pfam" id="PF00480">
    <property type="entry name" value="ROK"/>
    <property type="match status" value="2"/>
</dbReference>
<comment type="caution">
    <text evidence="2">The sequence shown here is derived from an EMBL/GenBank/DDBJ whole genome shotgun (WGS) entry which is preliminary data.</text>
</comment>
<dbReference type="EMBL" id="JACBXQ010000002">
    <property type="protein sequence ID" value="MBG9986049.1"/>
    <property type="molecule type" value="Genomic_DNA"/>
</dbReference>
<dbReference type="PANTHER" id="PTHR18964:SF170">
    <property type="entry name" value="SUGAR KINASE"/>
    <property type="match status" value="1"/>
</dbReference>
<dbReference type="Proteomes" id="UP000721415">
    <property type="component" value="Unassembled WGS sequence"/>
</dbReference>
<comment type="similarity">
    <text evidence="1">Belongs to the ROK (NagC/XylR) family.</text>
</comment>